<gene>
    <name evidence="2" type="ORF">H1D44_20240</name>
    <name evidence="3" type="ORF">HOP48_20430</name>
</gene>
<accession>A0A7V9W541</accession>
<evidence type="ECO:0000313" key="3">
    <source>
        <dbReference type="EMBL" id="MCG6663889.1"/>
    </source>
</evidence>
<sequence length="64" mass="7175">MSQRHTGRELGIYRSTINRELRRNASTGAYDPEEAQSLRSPAPSCLEMDEALVGHDCLRCRPTA</sequence>
<dbReference type="EMBL" id="JABFUB010000042">
    <property type="protein sequence ID" value="MCG6663889.1"/>
    <property type="molecule type" value="Genomic_DNA"/>
</dbReference>
<reference evidence="2 4" key="2">
    <citation type="submission" date="2020-07" db="EMBL/GenBank/DDBJ databases">
        <title>Identification of Halomonas strains.</title>
        <authorList>
            <person name="Xiao Z."/>
            <person name="Shen J."/>
        </authorList>
    </citation>
    <scope>NUCLEOTIDE SEQUENCE [LARGE SCALE GENOMIC DNA]</scope>
    <source>
        <strain evidence="2 4">DSM 17331</strain>
    </source>
</reference>
<protein>
    <recommendedName>
        <fullName evidence="6">Helix-turn-helix domain-containing protein</fullName>
    </recommendedName>
</protein>
<evidence type="ECO:0000313" key="2">
    <source>
        <dbReference type="EMBL" id="MBA2781207.1"/>
    </source>
</evidence>
<dbReference type="AlphaFoldDB" id="A0A7V9W541"/>
<evidence type="ECO:0000256" key="1">
    <source>
        <dbReference type="SAM" id="MobiDB-lite"/>
    </source>
</evidence>
<organism evidence="2 4">
    <name type="scientific">Billgrantia kenyensis</name>
    <dbReference type="NCBI Taxonomy" id="321266"/>
    <lineage>
        <taxon>Bacteria</taxon>
        <taxon>Pseudomonadati</taxon>
        <taxon>Pseudomonadota</taxon>
        <taxon>Gammaproteobacteria</taxon>
        <taxon>Oceanospirillales</taxon>
        <taxon>Halomonadaceae</taxon>
        <taxon>Billgrantia</taxon>
    </lineage>
</organism>
<comment type="caution">
    <text evidence="2">The sequence shown here is derived from an EMBL/GenBank/DDBJ whole genome shotgun (WGS) entry which is preliminary data.</text>
</comment>
<dbReference type="Proteomes" id="UP000518091">
    <property type="component" value="Unassembled WGS sequence"/>
</dbReference>
<evidence type="ECO:0008006" key="6">
    <source>
        <dbReference type="Google" id="ProtNLM"/>
    </source>
</evidence>
<keyword evidence="5" id="KW-1185">Reference proteome</keyword>
<dbReference type="EMBL" id="JACEFT010000056">
    <property type="protein sequence ID" value="MBA2781207.1"/>
    <property type="molecule type" value="Genomic_DNA"/>
</dbReference>
<feature type="region of interest" description="Disordered" evidence="1">
    <location>
        <begin position="22"/>
        <end position="41"/>
    </location>
</feature>
<dbReference type="Proteomes" id="UP000814353">
    <property type="component" value="Unassembled WGS sequence"/>
</dbReference>
<name>A0A7V9W541_9GAMM</name>
<evidence type="ECO:0000313" key="5">
    <source>
        <dbReference type="Proteomes" id="UP000814353"/>
    </source>
</evidence>
<reference evidence="3 5" key="1">
    <citation type="submission" date="2020-05" db="EMBL/GenBank/DDBJ databases">
        <title>Comparative genomic analysis of denitrifying bacteria from Halomonas genus.</title>
        <authorList>
            <person name="Wang L."/>
            <person name="Shao Z."/>
        </authorList>
    </citation>
    <scope>NUCLEOTIDE SEQUENCE [LARGE SCALE GENOMIC DNA]</scope>
    <source>
        <strain evidence="3 5">DSM 17331</strain>
    </source>
</reference>
<proteinExistence type="predicted"/>
<evidence type="ECO:0000313" key="4">
    <source>
        <dbReference type="Proteomes" id="UP000518091"/>
    </source>
</evidence>